<reference evidence="2 3" key="1">
    <citation type="submission" date="2014-05" db="EMBL/GenBank/DDBJ databases">
        <title>Complete genome sequence of the Streptomyces mutabilis TRM45540.</title>
        <authorList>
            <person name="Luo X."/>
            <person name="Zhang L."/>
        </authorList>
    </citation>
    <scope>NUCLEOTIDE SEQUENCE [LARGE SCALE GENOMIC DNA]</scope>
    <source>
        <strain evidence="2 3">TRM45540</strain>
    </source>
</reference>
<dbReference type="RefSeq" id="WP_043386842.1">
    <property type="nucleotide sequence ID" value="NZ_KN039956.1"/>
</dbReference>
<dbReference type="SUPFAM" id="SSF89796">
    <property type="entry name" value="CoA-transferase family III (CaiB/BaiF)"/>
    <property type="match status" value="1"/>
</dbReference>
<dbReference type="EMBL" id="JNFQ01000013">
    <property type="protein sequence ID" value="KFG71129.1"/>
    <property type="molecule type" value="Genomic_DNA"/>
</dbReference>
<dbReference type="Pfam" id="PF02515">
    <property type="entry name" value="CoA_transf_3"/>
    <property type="match status" value="1"/>
</dbReference>
<evidence type="ECO:0008006" key="4">
    <source>
        <dbReference type="Google" id="ProtNLM"/>
    </source>
</evidence>
<proteinExistence type="predicted"/>
<gene>
    <name evidence="2" type="ORF">FM21_00020</name>
</gene>
<dbReference type="InterPro" id="IPR044855">
    <property type="entry name" value="CoA-Trfase_III_dom3_sf"/>
</dbReference>
<dbReference type="InterPro" id="IPR050483">
    <property type="entry name" value="CoA-transferase_III_domain"/>
</dbReference>
<sequence length="393" mass="43558">MTHPLAGVRVLDASTMLAAPMSATMLAELGAEVIKVEMPKTGDPARGMAPYAHGESLHWRVTGRNRKSITLDLHRTEGVALFHQLVAKSDVVTTNFRPHKLREWGIDYDDLVKTRADIVMLHLSAFGRTGPYASRPGFARVAESLGGLTYVTGYADRPPVFAGYPIADGIAGYYGAFSLMAALRHRDLTGEGQLIDLALYEPILRMMEDIVVGYGHNGVIKERVGNDQANICPNNLYPTADGKFVILPVSTEQMWRRLVELIGNPDLQRYPTNAIRLDHRETVDSLVTAYTLRYPLDELLQQFEAANLACGTVYSIADIFEDPQIRHRQNLTTVHDPVYDCDVTVQSPIPHYSTITPTVTAAPTVGQHNHEIYRELLGIDPDTLRELSEDGIL</sequence>
<dbReference type="Proteomes" id="UP000029095">
    <property type="component" value="Unassembled WGS sequence"/>
</dbReference>
<dbReference type="HOGENOM" id="CLU_033975_2_0_11"/>
<dbReference type="Gene3D" id="3.40.50.10540">
    <property type="entry name" value="Crotonobetainyl-coa:carnitine coa-transferase, domain 1"/>
    <property type="match status" value="1"/>
</dbReference>
<evidence type="ECO:0000313" key="3">
    <source>
        <dbReference type="Proteomes" id="UP000029095"/>
    </source>
</evidence>
<keyword evidence="1" id="KW-0808">Transferase</keyword>
<dbReference type="PANTHER" id="PTHR48207">
    <property type="entry name" value="SUCCINATE--HYDROXYMETHYLGLUTARATE COA-TRANSFERASE"/>
    <property type="match status" value="1"/>
</dbReference>
<dbReference type="InterPro" id="IPR023606">
    <property type="entry name" value="CoA-Trfase_III_dom_1_sf"/>
</dbReference>
<dbReference type="GO" id="GO:0008410">
    <property type="term" value="F:CoA-transferase activity"/>
    <property type="evidence" value="ECO:0007669"/>
    <property type="project" value="TreeGrafter"/>
</dbReference>
<dbReference type="InterPro" id="IPR003673">
    <property type="entry name" value="CoA-Trfase_fam_III"/>
</dbReference>
<dbReference type="STRING" id="1915400.FM21_00020"/>
<name>A0A086MQG1_9ACTN</name>
<evidence type="ECO:0000313" key="2">
    <source>
        <dbReference type="EMBL" id="KFG71129.1"/>
    </source>
</evidence>
<dbReference type="PANTHER" id="PTHR48207:SF3">
    <property type="entry name" value="SUCCINATE--HYDROXYMETHYLGLUTARATE COA-TRANSFERASE"/>
    <property type="match status" value="1"/>
</dbReference>
<comment type="caution">
    <text evidence="2">The sequence shown here is derived from an EMBL/GenBank/DDBJ whole genome shotgun (WGS) entry which is preliminary data.</text>
</comment>
<evidence type="ECO:0000256" key="1">
    <source>
        <dbReference type="ARBA" id="ARBA00022679"/>
    </source>
</evidence>
<organism evidence="2 3">
    <name type="scientific">Streptomyces mutabilis</name>
    <dbReference type="NCBI Taxonomy" id="67332"/>
    <lineage>
        <taxon>Bacteria</taxon>
        <taxon>Bacillati</taxon>
        <taxon>Actinomycetota</taxon>
        <taxon>Actinomycetes</taxon>
        <taxon>Kitasatosporales</taxon>
        <taxon>Streptomycetaceae</taxon>
        <taxon>Streptomyces</taxon>
    </lineage>
</organism>
<dbReference type="AlphaFoldDB" id="A0A086MQG1"/>
<dbReference type="Gene3D" id="3.30.1540.10">
    <property type="entry name" value="formyl-coa transferase, domain 3"/>
    <property type="match status" value="1"/>
</dbReference>
<accession>A0A086MQG1</accession>
<keyword evidence="3" id="KW-1185">Reference proteome</keyword>
<protein>
    <recommendedName>
        <fullName evidence="4">CoA transferase</fullName>
    </recommendedName>
</protein>